<evidence type="ECO:0000256" key="2">
    <source>
        <dbReference type="ARBA" id="ARBA00022741"/>
    </source>
</evidence>
<dbReference type="GO" id="GO:0005524">
    <property type="term" value="F:ATP binding"/>
    <property type="evidence" value="ECO:0007669"/>
    <property type="project" value="UniProtKB-KW"/>
</dbReference>
<dbReference type="GO" id="GO:0016887">
    <property type="term" value="F:ATP hydrolysis activity"/>
    <property type="evidence" value="ECO:0007669"/>
    <property type="project" value="TreeGrafter"/>
</dbReference>
<dbReference type="PANTHER" id="PTHR11638:SF155">
    <property type="entry name" value="CHAPERONE PROTEIN CLPC1, CHLOROPLASTIC-LIKE"/>
    <property type="match status" value="1"/>
</dbReference>
<sequence length="227" mass="24436">MADDQQQQHHASTTVYTYTTNRSTKSLYIIDKKKENQRDGKGGEIAVIFLSTEIGDAIVGEIGDRRDGRREKTSKTLEKPLPPPSVRSARWEEEEDVGDVREAVATTIGGTTAGNEVEVIRMVGESTEAVGAGVGGGSSGNKMPTLEEYGTNLTKMAEEGKLDPVVGRQPEIERVTQILGRRTKNNPCLIGEPGVGKTVVAEGLAQRIANGDVPETIEGKKVSGRLY</sequence>
<dbReference type="Gene3D" id="3.40.50.300">
    <property type="entry name" value="P-loop containing nucleotide triphosphate hydrolases"/>
    <property type="match status" value="1"/>
</dbReference>
<keyword evidence="1" id="KW-0677">Repeat</keyword>
<dbReference type="AlphaFoldDB" id="A0A4S4CZJ7"/>
<dbReference type="SUPFAM" id="SSF52540">
    <property type="entry name" value="P-loop containing nucleoside triphosphate hydrolases"/>
    <property type="match status" value="1"/>
</dbReference>
<feature type="compositionally biased region" description="Basic and acidic residues" evidence="4">
    <location>
        <begin position="65"/>
        <end position="78"/>
    </location>
</feature>
<gene>
    <name evidence="5" type="ORF">TEA_020886</name>
</gene>
<name>A0A4S4CZJ7_CAMSN</name>
<dbReference type="InterPro" id="IPR027417">
    <property type="entry name" value="P-loop_NTPase"/>
</dbReference>
<organism evidence="5 6">
    <name type="scientific">Camellia sinensis var. sinensis</name>
    <name type="common">China tea</name>
    <dbReference type="NCBI Taxonomy" id="542762"/>
    <lineage>
        <taxon>Eukaryota</taxon>
        <taxon>Viridiplantae</taxon>
        <taxon>Streptophyta</taxon>
        <taxon>Embryophyta</taxon>
        <taxon>Tracheophyta</taxon>
        <taxon>Spermatophyta</taxon>
        <taxon>Magnoliopsida</taxon>
        <taxon>eudicotyledons</taxon>
        <taxon>Gunneridae</taxon>
        <taxon>Pentapetalae</taxon>
        <taxon>asterids</taxon>
        <taxon>Ericales</taxon>
        <taxon>Theaceae</taxon>
        <taxon>Camellia</taxon>
    </lineage>
</organism>
<dbReference type="Proteomes" id="UP000306102">
    <property type="component" value="Unassembled WGS sequence"/>
</dbReference>
<keyword evidence="2" id="KW-0547">Nucleotide-binding</keyword>
<evidence type="ECO:0000256" key="1">
    <source>
        <dbReference type="ARBA" id="ARBA00022737"/>
    </source>
</evidence>
<dbReference type="GO" id="GO:0034605">
    <property type="term" value="P:cellular response to heat"/>
    <property type="evidence" value="ECO:0007669"/>
    <property type="project" value="TreeGrafter"/>
</dbReference>
<proteinExistence type="predicted"/>
<dbReference type="InterPro" id="IPR050130">
    <property type="entry name" value="ClpA_ClpB"/>
</dbReference>
<evidence type="ECO:0000256" key="4">
    <source>
        <dbReference type="SAM" id="MobiDB-lite"/>
    </source>
</evidence>
<dbReference type="GO" id="GO:0005737">
    <property type="term" value="C:cytoplasm"/>
    <property type="evidence" value="ECO:0007669"/>
    <property type="project" value="TreeGrafter"/>
</dbReference>
<evidence type="ECO:0000313" key="5">
    <source>
        <dbReference type="EMBL" id="THF94913.1"/>
    </source>
</evidence>
<comment type="caution">
    <text evidence="5">The sequence shown here is derived from an EMBL/GenBank/DDBJ whole genome shotgun (WGS) entry which is preliminary data.</text>
</comment>
<keyword evidence="3" id="KW-0067">ATP-binding</keyword>
<evidence type="ECO:0000256" key="3">
    <source>
        <dbReference type="ARBA" id="ARBA00022840"/>
    </source>
</evidence>
<reference evidence="5 6" key="1">
    <citation type="journal article" date="2018" name="Proc. Natl. Acad. Sci. U.S.A.">
        <title>Draft genome sequence of Camellia sinensis var. sinensis provides insights into the evolution of the tea genome and tea quality.</title>
        <authorList>
            <person name="Wei C."/>
            <person name="Yang H."/>
            <person name="Wang S."/>
            <person name="Zhao J."/>
            <person name="Liu C."/>
            <person name="Gao L."/>
            <person name="Xia E."/>
            <person name="Lu Y."/>
            <person name="Tai Y."/>
            <person name="She G."/>
            <person name="Sun J."/>
            <person name="Cao H."/>
            <person name="Tong W."/>
            <person name="Gao Q."/>
            <person name="Li Y."/>
            <person name="Deng W."/>
            <person name="Jiang X."/>
            <person name="Wang W."/>
            <person name="Chen Q."/>
            <person name="Zhang S."/>
            <person name="Li H."/>
            <person name="Wu J."/>
            <person name="Wang P."/>
            <person name="Li P."/>
            <person name="Shi C."/>
            <person name="Zheng F."/>
            <person name="Jian J."/>
            <person name="Huang B."/>
            <person name="Shan D."/>
            <person name="Shi M."/>
            <person name="Fang C."/>
            <person name="Yue Y."/>
            <person name="Li F."/>
            <person name="Li D."/>
            <person name="Wei S."/>
            <person name="Han B."/>
            <person name="Jiang C."/>
            <person name="Yin Y."/>
            <person name="Xia T."/>
            <person name="Zhang Z."/>
            <person name="Bennetzen J.L."/>
            <person name="Zhao S."/>
            <person name="Wan X."/>
        </authorList>
    </citation>
    <scope>NUCLEOTIDE SEQUENCE [LARGE SCALE GENOMIC DNA]</scope>
    <source>
        <strain evidence="6">cv. Shuchazao</strain>
        <tissue evidence="5">Leaf</tissue>
    </source>
</reference>
<dbReference type="CDD" id="cd00009">
    <property type="entry name" value="AAA"/>
    <property type="match status" value="1"/>
</dbReference>
<accession>A0A4S4CZJ7</accession>
<feature type="region of interest" description="Disordered" evidence="4">
    <location>
        <begin position="65"/>
        <end position="98"/>
    </location>
</feature>
<dbReference type="EMBL" id="SDRB02013428">
    <property type="protein sequence ID" value="THF94913.1"/>
    <property type="molecule type" value="Genomic_DNA"/>
</dbReference>
<keyword evidence="6" id="KW-1185">Reference proteome</keyword>
<dbReference type="STRING" id="542762.A0A4S4CZJ7"/>
<evidence type="ECO:0000313" key="6">
    <source>
        <dbReference type="Proteomes" id="UP000306102"/>
    </source>
</evidence>
<protein>
    <submittedName>
        <fullName evidence="5">Uncharacterized protein</fullName>
    </submittedName>
</protein>
<dbReference type="PANTHER" id="PTHR11638">
    <property type="entry name" value="ATP-DEPENDENT CLP PROTEASE"/>
    <property type="match status" value="1"/>
</dbReference>